<proteinExistence type="predicted"/>
<evidence type="ECO:0000313" key="2">
    <source>
        <dbReference type="Proteomes" id="UP001153269"/>
    </source>
</evidence>
<reference evidence="1" key="1">
    <citation type="submission" date="2020-03" db="EMBL/GenBank/DDBJ databases">
        <authorList>
            <person name="Weist P."/>
        </authorList>
    </citation>
    <scope>NUCLEOTIDE SEQUENCE</scope>
</reference>
<name>A0A9N7ZDK8_PLEPL</name>
<protein>
    <submittedName>
        <fullName evidence="1">Uncharacterized protein</fullName>
    </submittedName>
</protein>
<dbReference type="AlphaFoldDB" id="A0A9N7ZDK8"/>
<organism evidence="1 2">
    <name type="scientific">Pleuronectes platessa</name>
    <name type="common">European plaice</name>
    <dbReference type="NCBI Taxonomy" id="8262"/>
    <lineage>
        <taxon>Eukaryota</taxon>
        <taxon>Metazoa</taxon>
        <taxon>Chordata</taxon>
        <taxon>Craniata</taxon>
        <taxon>Vertebrata</taxon>
        <taxon>Euteleostomi</taxon>
        <taxon>Actinopterygii</taxon>
        <taxon>Neopterygii</taxon>
        <taxon>Teleostei</taxon>
        <taxon>Neoteleostei</taxon>
        <taxon>Acanthomorphata</taxon>
        <taxon>Carangaria</taxon>
        <taxon>Pleuronectiformes</taxon>
        <taxon>Pleuronectoidei</taxon>
        <taxon>Pleuronectidae</taxon>
        <taxon>Pleuronectes</taxon>
    </lineage>
</organism>
<keyword evidence="2" id="KW-1185">Reference proteome</keyword>
<comment type="caution">
    <text evidence="1">The sequence shown here is derived from an EMBL/GenBank/DDBJ whole genome shotgun (WGS) entry which is preliminary data.</text>
</comment>
<evidence type="ECO:0000313" key="1">
    <source>
        <dbReference type="EMBL" id="CAB1459242.1"/>
    </source>
</evidence>
<accession>A0A9N7ZDK8</accession>
<sequence>MLLQLLGRMSASRGRAPGRPVKCEEVVTCTGKKNSDCFTVEKFLTCILTGGMTRVLVELSSQGGYVSTSVPALEAQSRSVISGFLKVRSELCSHVLRTIGLHVSLGTVFNVTLSQTQPTSHDNATKTRMWGRFQKTPMRCVGLQVICVFVTADRSFHKATSCPLLISQSIMTTRCWRFDTAVMILLKTLSHSGGLLHQRSHHPSPRWCLGAGLMALGHSQPRPELMSHRTLELLRAAGAPNTNVGSRLIGERLHTPSVGLALTVTGFSLTELRLLGGGQRSWGKDSG</sequence>
<dbReference type="EMBL" id="CADEAL010004423">
    <property type="protein sequence ID" value="CAB1459242.1"/>
    <property type="molecule type" value="Genomic_DNA"/>
</dbReference>
<dbReference type="Proteomes" id="UP001153269">
    <property type="component" value="Unassembled WGS sequence"/>
</dbReference>
<gene>
    <name evidence="1" type="ORF">PLEPLA_LOCUS47079</name>
</gene>